<dbReference type="SMART" id="SM00267">
    <property type="entry name" value="GGDEF"/>
    <property type="match status" value="1"/>
</dbReference>
<dbReference type="Pfam" id="PF00990">
    <property type="entry name" value="GGDEF"/>
    <property type="match status" value="1"/>
</dbReference>
<dbReference type="InterPro" id="IPR003018">
    <property type="entry name" value="GAF"/>
</dbReference>
<dbReference type="InterPro" id="IPR029016">
    <property type="entry name" value="GAF-like_dom_sf"/>
</dbReference>
<organism evidence="4">
    <name type="scientific">Vibrio coralliilyticus</name>
    <dbReference type="NCBI Taxonomy" id="190893"/>
    <lineage>
        <taxon>Bacteria</taxon>
        <taxon>Pseudomonadati</taxon>
        <taxon>Pseudomonadota</taxon>
        <taxon>Gammaproteobacteria</taxon>
        <taxon>Vibrionales</taxon>
        <taxon>Vibrionaceae</taxon>
        <taxon>Vibrio</taxon>
    </lineage>
</organism>
<evidence type="ECO:0000256" key="2">
    <source>
        <dbReference type="ARBA" id="ARBA00034247"/>
    </source>
</evidence>
<comment type="caution">
    <text evidence="4">The sequence shown here is derived from an EMBL/GenBank/DDBJ whole genome shotgun (WGS) entry which is preliminary data.</text>
</comment>
<dbReference type="SMART" id="SM00065">
    <property type="entry name" value="GAF"/>
    <property type="match status" value="1"/>
</dbReference>
<dbReference type="SUPFAM" id="SSF55073">
    <property type="entry name" value="Nucleotide cyclase"/>
    <property type="match status" value="1"/>
</dbReference>
<dbReference type="EMBL" id="JXXR01000011">
    <property type="protein sequence ID" value="KJY73311.1"/>
    <property type="molecule type" value="Genomic_DNA"/>
</dbReference>
<dbReference type="PROSITE" id="PS50887">
    <property type="entry name" value="GGDEF"/>
    <property type="match status" value="1"/>
</dbReference>
<dbReference type="Gene3D" id="3.30.450.40">
    <property type="match status" value="1"/>
</dbReference>
<dbReference type="RefSeq" id="WP_019276212.1">
    <property type="nucleotide sequence ID" value="NZ_CP016557.1"/>
</dbReference>
<dbReference type="InterPro" id="IPR050469">
    <property type="entry name" value="Diguanylate_Cyclase"/>
</dbReference>
<dbReference type="Pfam" id="PF01590">
    <property type="entry name" value="GAF"/>
    <property type="match status" value="1"/>
</dbReference>
<feature type="domain" description="GGDEF" evidence="3">
    <location>
        <begin position="197"/>
        <end position="322"/>
    </location>
</feature>
<evidence type="ECO:0000256" key="1">
    <source>
        <dbReference type="ARBA" id="ARBA00012528"/>
    </source>
</evidence>
<evidence type="ECO:0000259" key="3">
    <source>
        <dbReference type="PROSITE" id="PS50887"/>
    </source>
</evidence>
<dbReference type="GO" id="GO:0052621">
    <property type="term" value="F:diguanylate cyclase activity"/>
    <property type="evidence" value="ECO:0007669"/>
    <property type="project" value="UniProtKB-EC"/>
</dbReference>
<dbReference type="PANTHER" id="PTHR45138:SF9">
    <property type="entry name" value="DIGUANYLATE CYCLASE DGCM-RELATED"/>
    <property type="match status" value="1"/>
</dbReference>
<dbReference type="CDD" id="cd01949">
    <property type="entry name" value="GGDEF"/>
    <property type="match status" value="1"/>
</dbReference>
<dbReference type="NCBIfam" id="TIGR00254">
    <property type="entry name" value="GGDEF"/>
    <property type="match status" value="1"/>
</dbReference>
<proteinExistence type="predicted"/>
<dbReference type="InterPro" id="IPR043128">
    <property type="entry name" value="Rev_trsase/Diguanyl_cyclase"/>
</dbReference>
<reference evidence="4" key="1">
    <citation type="journal article" date="2015" name="BMC Genomics">
        <title>Genome mining reveals unlocked bioactive potential of marine Gram-negative bacteria.</title>
        <authorList>
            <person name="Machado H."/>
            <person name="Sonnenschein E.C."/>
            <person name="Melchiorsen J."/>
            <person name="Gram L."/>
        </authorList>
    </citation>
    <scope>NUCLEOTIDE SEQUENCE</scope>
    <source>
        <strain evidence="4">S2052</strain>
    </source>
</reference>
<comment type="catalytic activity">
    <reaction evidence="2">
        <text>2 GTP = 3',3'-c-di-GMP + 2 diphosphate</text>
        <dbReference type="Rhea" id="RHEA:24898"/>
        <dbReference type="ChEBI" id="CHEBI:33019"/>
        <dbReference type="ChEBI" id="CHEBI:37565"/>
        <dbReference type="ChEBI" id="CHEBI:58805"/>
        <dbReference type="EC" id="2.7.7.65"/>
    </reaction>
</comment>
<gene>
    <name evidence="4" type="ORF">TW71_11110</name>
</gene>
<name>A0A837G6Y5_9VIBR</name>
<dbReference type="InterPro" id="IPR029787">
    <property type="entry name" value="Nucleotide_cyclase"/>
</dbReference>
<dbReference type="PANTHER" id="PTHR45138">
    <property type="entry name" value="REGULATORY COMPONENTS OF SENSORY TRANSDUCTION SYSTEM"/>
    <property type="match status" value="1"/>
</dbReference>
<protein>
    <recommendedName>
        <fullName evidence="1">diguanylate cyclase</fullName>
        <ecNumber evidence="1">2.7.7.65</ecNumber>
    </recommendedName>
</protein>
<dbReference type="SUPFAM" id="SSF55781">
    <property type="entry name" value="GAF domain-like"/>
    <property type="match status" value="1"/>
</dbReference>
<dbReference type="AlphaFoldDB" id="A0A837G6Y5"/>
<evidence type="ECO:0000313" key="4">
    <source>
        <dbReference type="EMBL" id="KJY73311.1"/>
    </source>
</evidence>
<sequence>MVDTQQCLTDPDAQLIDLSKWQEMVNLLADLFGAATGAIVQLRNDEFNVVVSSQNPDHYLEAQMNWPWNMKSFCRHMVETRQDLYVPSAATHEVWSAAPPVAEGAVRSYCGIPIFWPNGKPFGSICVIDTNATSYDKTLIRVLCQLARLVTLDLDTACRLQEAEELALKDDLTNTFNRRGLTLLGEQKIKDAPRYQQAIGMLYIDIDNLKQVNDKGGHESGDQCILILAQTLREACRQSDVIARLGGDEFVVLSLLNTRRELKQLAARVSAEYLAQTKDKESLSLTSLSIGSHIEDCFGAPCLEDLIAQSDKAMYQNKQSKK</sequence>
<dbReference type="EC" id="2.7.7.65" evidence="1"/>
<dbReference type="InterPro" id="IPR000160">
    <property type="entry name" value="GGDEF_dom"/>
</dbReference>
<dbReference type="Gene3D" id="3.30.70.270">
    <property type="match status" value="1"/>
</dbReference>
<accession>A0A837G6Y5</accession>